<keyword evidence="1" id="KW-0472">Membrane</keyword>
<dbReference type="EMBL" id="MGAG01000014">
    <property type="protein sequence ID" value="OGK41208.1"/>
    <property type="molecule type" value="Genomic_DNA"/>
</dbReference>
<evidence type="ECO:0000313" key="2">
    <source>
        <dbReference type="EMBL" id="OGK41208.1"/>
    </source>
</evidence>
<keyword evidence="1" id="KW-1133">Transmembrane helix</keyword>
<dbReference type="Proteomes" id="UP000177698">
    <property type="component" value="Unassembled WGS sequence"/>
</dbReference>
<proteinExistence type="predicted"/>
<accession>A0A1F7ICV7</accession>
<name>A0A1F7ICV7_9BACT</name>
<keyword evidence="1" id="KW-0812">Transmembrane</keyword>
<dbReference type="AlphaFoldDB" id="A0A1F7ICV7"/>
<evidence type="ECO:0000256" key="1">
    <source>
        <dbReference type="SAM" id="Phobius"/>
    </source>
</evidence>
<protein>
    <submittedName>
        <fullName evidence="2">Uncharacterized protein</fullName>
    </submittedName>
</protein>
<feature type="transmembrane region" description="Helical" evidence="1">
    <location>
        <begin position="34"/>
        <end position="61"/>
    </location>
</feature>
<reference evidence="2 3" key="1">
    <citation type="journal article" date="2016" name="Nat. Commun.">
        <title>Thousands of microbial genomes shed light on interconnected biogeochemical processes in an aquifer system.</title>
        <authorList>
            <person name="Anantharaman K."/>
            <person name="Brown C.T."/>
            <person name="Hug L.A."/>
            <person name="Sharon I."/>
            <person name="Castelle C.J."/>
            <person name="Probst A.J."/>
            <person name="Thomas B.C."/>
            <person name="Singh A."/>
            <person name="Wilkins M.J."/>
            <person name="Karaoz U."/>
            <person name="Brodie E.L."/>
            <person name="Williams K.H."/>
            <person name="Hubbard S.S."/>
            <person name="Banfield J.F."/>
        </authorList>
    </citation>
    <scope>NUCLEOTIDE SEQUENCE [LARGE SCALE GENOMIC DNA]</scope>
</reference>
<gene>
    <name evidence="2" type="ORF">A2954_00450</name>
</gene>
<sequence>MSYQLLLLLICILAPIYLNRNNFGGPAQKVMGFWLPKAVIIGGLCIILGIFFWIAVNVVLLKFK</sequence>
<comment type="caution">
    <text evidence="2">The sequence shown here is derived from an EMBL/GenBank/DDBJ whole genome shotgun (WGS) entry which is preliminary data.</text>
</comment>
<evidence type="ECO:0000313" key="3">
    <source>
        <dbReference type="Proteomes" id="UP000177698"/>
    </source>
</evidence>
<dbReference type="STRING" id="1802056.A2954_00450"/>
<organism evidence="2 3">
    <name type="scientific">Candidatus Roizmanbacteria bacterium RIFCSPLOWO2_01_FULL_37_12</name>
    <dbReference type="NCBI Taxonomy" id="1802056"/>
    <lineage>
        <taxon>Bacteria</taxon>
        <taxon>Candidatus Roizmaniibacteriota</taxon>
    </lineage>
</organism>